<dbReference type="EMBL" id="KI968785">
    <property type="protein sequence ID" value="EUN23531.1"/>
    <property type="molecule type" value="Genomic_DNA"/>
</dbReference>
<dbReference type="Proteomes" id="UP000054337">
    <property type="component" value="Unassembled WGS sequence"/>
</dbReference>
<evidence type="ECO:0000313" key="2">
    <source>
        <dbReference type="EMBL" id="EUN23531.1"/>
    </source>
</evidence>
<dbReference type="AlphaFoldDB" id="W7E5X7"/>
<feature type="region of interest" description="Disordered" evidence="1">
    <location>
        <begin position="22"/>
        <end position="50"/>
    </location>
</feature>
<protein>
    <submittedName>
        <fullName evidence="2">Uncharacterized protein</fullName>
    </submittedName>
</protein>
<dbReference type="HOGENOM" id="CLU_3124742_0_0_1"/>
<name>W7E5X7_BIPV3</name>
<sequence length="50" mass="5891">MYLRPYPQTLFLPYPPVPPHRITDLQHIPRSLPSRSPSARHVSQKREETV</sequence>
<keyword evidence="3" id="KW-1185">Reference proteome</keyword>
<feature type="compositionally biased region" description="Low complexity" evidence="1">
    <location>
        <begin position="29"/>
        <end position="40"/>
    </location>
</feature>
<evidence type="ECO:0000256" key="1">
    <source>
        <dbReference type="SAM" id="MobiDB-lite"/>
    </source>
</evidence>
<reference evidence="2 3" key="1">
    <citation type="journal article" date="2013" name="PLoS Genet.">
        <title>Comparative genome structure, secondary metabolite, and effector coding capacity across Cochliobolus pathogens.</title>
        <authorList>
            <person name="Condon B.J."/>
            <person name="Leng Y."/>
            <person name="Wu D."/>
            <person name="Bushley K.E."/>
            <person name="Ohm R.A."/>
            <person name="Otillar R."/>
            <person name="Martin J."/>
            <person name="Schackwitz W."/>
            <person name="Grimwood J."/>
            <person name="MohdZainudin N."/>
            <person name="Xue C."/>
            <person name="Wang R."/>
            <person name="Manning V.A."/>
            <person name="Dhillon B."/>
            <person name="Tu Z.J."/>
            <person name="Steffenson B.J."/>
            <person name="Salamov A."/>
            <person name="Sun H."/>
            <person name="Lowry S."/>
            <person name="LaButti K."/>
            <person name="Han J."/>
            <person name="Copeland A."/>
            <person name="Lindquist E."/>
            <person name="Barry K."/>
            <person name="Schmutz J."/>
            <person name="Baker S.E."/>
            <person name="Ciuffetti L.M."/>
            <person name="Grigoriev I.V."/>
            <person name="Zhong S."/>
            <person name="Turgeon B.G."/>
        </authorList>
    </citation>
    <scope>NUCLEOTIDE SEQUENCE [LARGE SCALE GENOMIC DNA]</scope>
    <source>
        <strain evidence="2 3">FI3</strain>
    </source>
</reference>
<dbReference type="GeneID" id="26249413"/>
<organism evidence="2 3">
    <name type="scientific">Bipolaris victoriae (strain FI3)</name>
    <name type="common">Victoria blight of oats agent</name>
    <name type="synonym">Cochliobolus victoriae</name>
    <dbReference type="NCBI Taxonomy" id="930091"/>
    <lineage>
        <taxon>Eukaryota</taxon>
        <taxon>Fungi</taxon>
        <taxon>Dikarya</taxon>
        <taxon>Ascomycota</taxon>
        <taxon>Pezizomycotina</taxon>
        <taxon>Dothideomycetes</taxon>
        <taxon>Pleosporomycetidae</taxon>
        <taxon>Pleosporales</taxon>
        <taxon>Pleosporineae</taxon>
        <taxon>Pleosporaceae</taxon>
        <taxon>Bipolaris</taxon>
    </lineage>
</organism>
<accession>W7E5X7</accession>
<dbReference type="RefSeq" id="XP_014553110.1">
    <property type="nucleotide sequence ID" value="XM_014697624.1"/>
</dbReference>
<gene>
    <name evidence="2" type="ORF">COCVIDRAFT_108537</name>
</gene>
<proteinExistence type="predicted"/>
<evidence type="ECO:0000313" key="3">
    <source>
        <dbReference type="Proteomes" id="UP000054337"/>
    </source>
</evidence>